<evidence type="ECO:0000256" key="1">
    <source>
        <dbReference type="ARBA" id="ARBA00005854"/>
    </source>
</evidence>
<reference evidence="7" key="1">
    <citation type="journal article" date="2019" name="Int. J. Syst. Evol. Microbiol.">
        <title>The Global Catalogue of Microorganisms (GCM) 10K type strain sequencing project: providing services to taxonomists for standard genome sequencing and annotation.</title>
        <authorList>
            <consortium name="The Broad Institute Genomics Platform"/>
            <consortium name="The Broad Institute Genome Sequencing Center for Infectious Disease"/>
            <person name="Wu L."/>
            <person name="Ma J."/>
        </authorList>
    </citation>
    <scope>NUCLEOTIDE SEQUENCE [LARGE SCALE GENOMIC DNA]</scope>
    <source>
        <strain evidence="7">CCUG 38813</strain>
    </source>
</reference>
<dbReference type="Pfam" id="PF02826">
    <property type="entry name" value="2-Hacid_dh_C"/>
    <property type="match status" value="1"/>
</dbReference>
<name>A0ABW0PLY2_9BURK</name>
<dbReference type="InterPro" id="IPR036291">
    <property type="entry name" value="NAD(P)-bd_dom_sf"/>
</dbReference>
<dbReference type="EMBL" id="JBHSMS010000049">
    <property type="protein sequence ID" value="MFC5512647.1"/>
    <property type="molecule type" value="Genomic_DNA"/>
</dbReference>
<dbReference type="InterPro" id="IPR006140">
    <property type="entry name" value="D-isomer_DH_NAD-bd"/>
</dbReference>
<dbReference type="InterPro" id="IPR006139">
    <property type="entry name" value="D-isomer_2_OHA_DH_cat_dom"/>
</dbReference>
<comment type="similarity">
    <text evidence="1 3">Belongs to the D-isomer specific 2-hydroxyacid dehydrogenase family.</text>
</comment>
<evidence type="ECO:0000313" key="7">
    <source>
        <dbReference type="Proteomes" id="UP001596031"/>
    </source>
</evidence>
<sequence>MKPQVVVTHWVHPEILELLESVAEVIPNNTRDTLSREEVLSRAKNAAAIMVFMPDSIDEDFLNACPKLRMVGAALKGYDNFDVEACTRRGIWFSIVPDLLTIPTAELTIGLLLGLTRHMLEGDRRIRTGQFQGWRPELYGAGLTGQTLGIIGMGAVGTAIAKRLAGFDMRLVYCDSVALDSAREQAWGLERVSLDALLQESDFVVPMLPMTPETFHLINDDSIARMKRGAYLINACRGSVVDEQAVSTALKAGHLSGYAADVYEMEEWRRADRPAGIPQSLLVNQAQTLFTPHLGSAVKEVRLEIERQAALNIVQALSGQRPVGAINNPVEPTLVTAGC</sequence>
<dbReference type="Proteomes" id="UP001596031">
    <property type="component" value="Unassembled WGS sequence"/>
</dbReference>
<accession>A0ABW0PLY2</accession>
<feature type="domain" description="D-isomer specific 2-hydroxyacid dehydrogenase NAD-binding" evidence="5">
    <location>
        <begin position="109"/>
        <end position="295"/>
    </location>
</feature>
<dbReference type="SUPFAM" id="SSF52283">
    <property type="entry name" value="Formate/glycerate dehydrogenase catalytic domain-like"/>
    <property type="match status" value="1"/>
</dbReference>
<dbReference type="PROSITE" id="PS00065">
    <property type="entry name" value="D_2_HYDROXYACID_DH_1"/>
    <property type="match status" value="1"/>
</dbReference>
<comment type="caution">
    <text evidence="6">The sequence shown here is derived from an EMBL/GenBank/DDBJ whole genome shotgun (WGS) entry which is preliminary data.</text>
</comment>
<evidence type="ECO:0000256" key="2">
    <source>
        <dbReference type="ARBA" id="ARBA00023002"/>
    </source>
</evidence>
<keyword evidence="7" id="KW-1185">Reference proteome</keyword>
<dbReference type="InterPro" id="IPR029752">
    <property type="entry name" value="D-isomer_DH_CS1"/>
</dbReference>
<dbReference type="SUPFAM" id="SSF51735">
    <property type="entry name" value="NAD(P)-binding Rossmann-fold domains"/>
    <property type="match status" value="1"/>
</dbReference>
<dbReference type="PANTHER" id="PTHR10996:SF257">
    <property type="entry name" value="GLYOXYLATE REDUCTASE 1"/>
    <property type="match status" value="1"/>
</dbReference>
<dbReference type="PROSITE" id="PS00671">
    <property type="entry name" value="D_2_HYDROXYACID_DH_3"/>
    <property type="match status" value="1"/>
</dbReference>
<feature type="domain" description="D-isomer specific 2-hydroxyacid dehydrogenase catalytic" evidence="4">
    <location>
        <begin position="5"/>
        <end position="327"/>
    </location>
</feature>
<gene>
    <name evidence="6" type="ORF">ACFPOU_16125</name>
</gene>
<dbReference type="InterPro" id="IPR029753">
    <property type="entry name" value="D-isomer_DH_CS"/>
</dbReference>
<evidence type="ECO:0000259" key="4">
    <source>
        <dbReference type="Pfam" id="PF00389"/>
    </source>
</evidence>
<protein>
    <submittedName>
        <fullName evidence="6">Phosphonate dehydrogenase</fullName>
    </submittedName>
</protein>
<dbReference type="InterPro" id="IPR050223">
    <property type="entry name" value="D-isomer_2-hydroxyacid_DH"/>
</dbReference>
<evidence type="ECO:0000256" key="3">
    <source>
        <dbReference type="RuleBase" id="RU003719"/>
    </source>
</evidence>
<evidence type="ECO:0000259" key="5">
    <source>
        <dbReference type="Pfam" id="PF02826"/>
    </source>
</evidence>
<dbReference type="CDD" id="cd12157">
    <property type="entry name" value="PTDH"/>
    <property type="match status" value="1"/>
</dbReference>
<dbReference type="PANTHER" id="PTHR10996">
    <property type="entry name" value="2-HYDROXYACID DEHYDROGENASE-RELATED"/>
    <property type="match status" value="1"/>
</dbReference>
<organism evidence="6 7">
    <name type="scientific">Massilia jejuensis</name>
    <dbReference type="NCBI Taxonomy" id="648894"/>
    <lineage>
        <taxon>Bacteria</taxon>
        <taxon>Pseudomonadati</taxon>
        <taxon>Pseudomonadota</taxon>
        <taxon>Betaproteobacteria</taxon>
        <taxon>Burkholderiales</taxon>
        <taxon>Oxalobacteraceae</taxon>
        <taxon>Telluria group</taxon>
        <taxon>Massilia</taxon>
    </lineage>
</organism>
<dbReference type="Gene3D" id="3.40.50.720">
    <property type="entry name" value="NAD(P)-binding Rossmann-like Domain"/>
    <property type="match status" value="2"/>
</dbReference>
<dbReference type="RefSeq" id="WP_262838832.1">
    <property type="nucleotide sequence ID" value="NZ_JBHSMS010000049.1"/>
</dbReference>
<dbReference type="Pfam" id="PF00389">
    <property type="entry name" value="2-Hacid_dh"/>
    <property type="match status" value="1"/>
</dbReference>
<keyword evidence="2 3" id="KW-0560">Oxidoreductase</keyword>
<evidence type="ECO:0000313" key="6">
    <source>
        <dbReference type="EMBL" id="MFC5512647.1"/>
    </source>
</evidence>
<proteinExistence type="inferred from homology"/>